<gene>
    <name evidence="2" type="ORF">RRG08_040142</name>
</gene>
<name>A0AAE1CNF9_9GAST</name>
<accession>A0AAE1CNF9</accession>
<proteinExistence type="predicted"/>
<reference evidence="2" key="1">
    <citation type="journal article" date="2023" name="G3 (Bethesda)">
        <title>A reference genome for the long-term kleptoplast-retaining sea slug Elysia crispata morphotype clarki.</title>
        <authorList>
            <person name="Eastman K.E."/>
            <person name="Pendleton A.L."/>
            <person name="Shaikh M.A."/>
            <person name="Suttiyut T."/>
            <person name="Ogas R."/>
            <person name="Tomko P."/>
            <person name="Gavelis G."/>
            <person name="Widhalm J.R."/>
            <person name="Wisecaver J.H."/>
        </authorList>
    </citation>
    <scope>NUCLEOTIDE SEQUENCE</scope>
    <source>
        <strain evidence="2">ECLA1</strain>
    </source>
</reference>
<feature type="transmembrane region" description="Helical" evidence="1">
    <location>
        <begin position="23"/>
        <end position="44"/>
    </location>
</feature>
<keyword evidence="1" id="KW-1133">Transmembrane helix</keyword>
<evidence type="ECO:0000256" key="1">
    <source>
        <dbReference type="SAM" id="Phobius"/>
    </source>
</evidence>
<dbReference type="AlphaFoldDB" id="A0AAE1CNF9"/>
<keyword evidence="1" id="KW-0472">Membrane</keyword>
<keyword evidence="1" id="KW-0812">Transmembrane</keyword>
<sequence>MRRAESKVRKEIRTDRKSRWAEANYYVLAVYNFLAATVHLRLSLTCQTRSKLRQYHARKIWVKLPIHLVKSSHNSQKLMFTERSSF</sequence>
<dbReference type="EMBL" id="JAWDGP010007412">
    <property type="protein sequence ID" value="KAK3719840.1"/>
    <property type="molecule type" value="Genomic_DNA"/>
</dbReference>
<keyword evidence="3" id="KW-1185">Reference proteome</keyword>
<dbReference type="Proteomes" id="UP001283361">
    <property type="component" value="Unassembled WGS sequence"/>
</dbReference>
<comment type="caution">
    <text evidence="2">The sequence shown here is derived from an EMBL/GenBank/DDBJ whole genome shotgun (WGS) entry which is preliminary data.</text>
</comment>
<evidence type="ECO:0000313" key="3">
    <source>
        <dbReference type="Proteomes" id="UP001283361"/>
    </source>
</evidence>
<evidence type="ECO:0000313" key="2">
    <source>
        <dbReference type="EMBL" id="KAK3719840.1"/>
    </source>
</evidence>
<organism evidence="2 3">
    <name type="scientific">Elysia crispata</name>
    <name type="common">lettuce slug</name>
    <dbReference type="NCBI Taxonomy" id="231223"/>
    <lineage>
        <taxon>Eukaryota</taxon>
        <taxon>Metazoa</taxon>
        <taxon>Spiralia</taxon>
        <taxon>Lophotrochozoa</taxon>
        <taxon>Mollusca</taxon>
        <taxon>Gastropoda</taxon>
        <taxon>Heterobranchia</taxon>
        <taxon>Euthyneura</taxon>
        <taxon>Panpulmonata</taxon>
        <taxon>Sacoglossa</taxon>
        <taxon>Placobranchoidea</taxon>
        <taxon>Plakobranchidae</taxon>
        <taxon>Elysia</taxon>
    </lineage>
</organism>
<protein>
    <submittedName>
        <fullName evidence="2">Uncharacterized protein</fullName>
    </submittedName>
</protein>